<dbReference type="AlphaFoldDB" id="A0A381SSG1"/>
<dbReference type="EMBL" id="UINC01003431">
    <property type="protein sequence ID" value="SVA06268.1"/>
    <property type="molecule type" value="Genomic_DNA"/>
</dbReference>
<accession>A0A381SSG1</accession>
<evidence type="ECO:0000313" key="1">
    <source>
        <dbReference type="EMBL" id="SVA06268.1"/>
    </source>
</evidence>
<organism evidence="1">
    <name type="scientific">marine metagenome</name>
    <dbReference type="NCBI Taxonomy" id="408172"/>
    <lineage>
        <taxon>unclassified sequences</taxon>
        <taxon>metagenomes</taxon>
        <taxon>ecological metagenomes</taxon>
    </lineage>
</organism>
<sequence length="32" mass="3464">MHALLCNSQGAQWSQASKVLQKVRIHGSAKEG</sequence>
<protein>
    <submittedName>
        <fullName evidence="1">Uncharacterized protein</fullName>
    </submittedName>
</protein>
<gene>
    <name evidence="1" type="ORF">METZ01_LOCUS59122</name>
</gene>
<reference evidence="1" key="1">
    <citation type="submission" date="2018-05" db="EMBL/GenBank/DDBJ databases">
        <authorList>
            <person name="Lanie J.A."/>
            <person name="Ng W.-L."/>
            <person name="Kazmierczak K.M."/>
            <person name="Andrzejewski T.M."/>
            <person name="Davidsen T.M."/>
            <person name="Wayne K.J."/>
            <person name="Tettelin H."/>
            <person name="Glass J.I."/>
            <person name="Rusch D."/>
            <person name="Podicherti R."/>
            <person name="Tsui H.-C.T."/>
            <person name="Winkler M.E."/>
        </authorList>
    </citation>
    <scope>NUCLEOTIDE SEQUENCE</scope>
</reference>
<proteinExistence type="predicted"/>
<name>A0A381SSG1_9ZZZZ</name>